<organism evidence="1 2">
    <name type="scientific">Bacillus thuringiensis</name>
    <dbReference type="NCBI Taxonomy" id="1428"/>
    <lineage>
        <taxon>Bacteria</taxon>
        <taxon>Bacillati</taxon>
        <taxon>Bacillota</taxon>
        <taxon>Bacilli</taxon>
        <taxon>Bacillales</taxon>
        <taxon>Bacillaceae</taxon>
        <taxon>Bacillus</taxon>
        <taxon>Bacillus cereus group</taxon>
    </lineage>
</organism>
<accession>A0A4R4B5U5</accession>
<dbReference type="Proteomes" id="UP000295285">
    <property type="component" value="Unassembled WGS sequence"/>
</dbReference>
<dbReference type="AlphaFoldDB" id="A0A4R4B5U5"/>
<gene>
    <name evidence="1" type="ORF">EC910_1229</name>
</gene>
<comment type="caution">
    <text evidence="1">The sequence shown here is derived from an EMBL/GenBank/DDBJ whole genome shotgun (WGS) entry which is preliminary data.</text>
</comment>
<sequence length="38" mass="4445">MRKKADLHAGLPFLEEKNEASFNRFILKNLLIINANFQ</sequence>
<dbReference type="EMBL" id="SMDG01000022">
    <property type="protein sequence ID" value="TCW48360.1"/>
    <property type="molecule type" value="Genomic_DNA"/>
</dbReference>
<protein>
    <submittedName>
        <fullName evidence="1">Uncharacterized protein</fullName>
    </submittedName>
</protein>
<evidence type="ECO:0000313" key="2">
    <source>
        <dbReference type="Proteomes" id="UP000295285"/>
    </source>
</evidence>
<proteinExistence type="predicted"/>
<evidence type="ECO:0000313" key="1">
    <source>
        <dbReference type="EMBL" id="TCW48360.1"/>
    </source>
</evidence>
<name>A0A4R4B5U5_BACTU</name>
<reference evidence="1 2" key="1">
    <citation type="submission" date="2019-03" db="EMBL/GenBank/DDBJ databases">
        <title>Above-ground endophytic microbial communities from plants in different locations in the United States.</title>
        <authorList>
            <person name="Frank C."/>
        </authorList>
    </citation>
    <scope>NUCLEOTIDE SEQUENCE [LARGE SCALE GENOMIC DNA]</scope>
    <source>
        <strain evidence="1 2">LP_2_YM</strain>
    </source>
</reference>